<dbReference type="HOGENOM" id="CLU_129726_0_0_9"/>
<name>A6TPT4_ALKMQ</name>
<keyword evidence="3" id="KW-0804">Transcription</keyword>
<evidence type="ECO:0000256" key="1">
    <source>
        <dbReference type="ARBA" id="ARBA00023015"/>
    </source>
</evidence>
<dbReference type="GO" id="GO:0003677">
    <property type="term" value="F:DNA binding"/>
    <property type="evidence" value="ECO:0007669"/>
    <property type="project" value="UniProtKB-KW"/>
</dbReference>
<gene>
    <name evidence="5" type="ordered locus">Amet_2040</name>
</gene>
<dbReference type="SMART" id="SM00347">
    <property type="entry name" value="HTH_MARR"/>
    <property type="match status" value="1"/>
</dbReference>
<dbReference type="GO" id="GO:0003700">
    <property type="term" value="F:DNA-binding transcription factor activity"/>
    <property type="evidence" value="ECO:0007669"/>
    <property type="project" value="InterPro"/>
</dbReference>
<dbReference type="EMBL" id="CP000724">
    <property type="protein sequence ID" value="ABR48202.1"/>
    <property type="molecule type" value="Genomic_DNA"/>
</dbReference>
<dbReference type="STRING" id="293826.Amet_2040"/>
<reference evidence="6" key="1">
    <citation type="journal article" date="2016" name="Genome Announc.">
        <title>Complete genome sequence of Alkaliphilus metalliredigens strain QYMF, an alkaliphilic and metal-reducing bacterium isolated from borax-contaminated leachate ponds.</title>
        <authorList>
            <person name="Hwang C."/>
            <person name="Copeland A."/>
            <person name="Lucas S."/>
            <person name="Lapidus A."/>
            <person name="Barry K."/>
            <person name="Detter J.C."/>
            <person name="Glavina Del Rio T."/>
            <person name="Hammon N."/>
            <person name="Israni S."/>
            <person name="Dalin E."/>
            <person name="Tice H."/>
            <person name="Pitluck S."/>
            <person name="Chertkov O."/>
            <person name="Brettin T."/>
            <person name="Bruce D."/>
            <person name="Han C."/>
            <person name="Schmutz J."/>
            <person name="Larimer F."/>
            <person name="Land M.L."/>
            <person name="Hauser L."/>
            <person name="Kyrpides N."/>
            <person name="Mikhailova N."/>
            <person name="Ye Q."/>
            <person name="Zhou J."/>
            <person name="Richardson P."/>
            <person name="Fields M.W."/>
        </authorList>
    </citation>
    <scope>NUCLEOTIDE SEQUENCE [LARGE SCALE GENOMIC DNA]</scope>
    <source>
        <strain evidence="6">QYMF</strain>
    </source>
</reference>
<dbReference type="InterPro" id="IPR036388">
    <property type="entry name" value="WH-like_DNA-bd_sf"/>
</dbReference>
<protein>
    <submittedName>
        <fullName evidence="5">Transcriptional regulator, MarR family</fullName>
    </submittedName>
</protein>
<evidence type="ECO:0000259" key="4">
    <source>
        <dbReference type="PROSITE" id="PS50995"/>
    </source>
</evidence>
<dbReference type="KEGG" id="amt:Amet_2040"/>
<evidence type="ECO:0000313" key="6">
    <source>
        <dbReference type="Proteomes" id="UP000001572"/>
    </source>
</evidence>
<keyword evidence="2" id="KW-0238">DNA-binding</keyword>
<dbReference type="RefSeq" id="WP_012063182.1">
    <property type="nucleotide sequence ID" value="NC_009633.1"/>
</dbReference>
<dbReference type="SUPFAM" id="SSF46785">
    <property type="entry name" value="Winged helix' DNA-binding domain"/>
    <property type="match status" value="1"/>
</dbReference>
<dbReference type="InterPro" id="IPR036390">
    <property type="entry name" value="WH_DNA-bd_sf"/>
</dbReference>
<sequence length="141" mass="15957">MKENIILAAEEIAMFCRLQMYVKKGLPIRSSEMGVLIYIQKQDEAVTPLMISNFFQITKPSVTAMINELIKKEYLVKAPSVTDGRSYTVSITDKGQKLVASTHDEYFKAMELLKEKMGVADFDVFLRLLQSANEILKEAKG</sequence>
<dbReference type="eggNOG" id="COG1846">
    <property type="taxonomic scope" value="Bacteria"/>
</dbReference>
<keyword evidence="6" id="KW-1185">Reference proteome</keyword>
<dbReference type="OrthoDB" id="163346at2"/>
<organism evidence="5 6">
    <name type="scientific">Alkaliphilus metalliredigens (strain QYMF)</name>
    <dbReference type="NCBI Taxonomy" id="293826"/>
    <lineage>
        <taxon>Bacteria</taxon>
        <taxon>Bacillati</taxon>
        <taxon>Bacillota</taxon>
        <taxon>Clostridia</taxon>
        <taxon>Peptostreptococcales</taxon>
        <taxon>Natronincolaceae</taxon>
        <taxon>Alkaliphilus</taxon>
    </lineage>
</organism>
<evidence type="ECO:0000313" key="5">
    <source>
        <dbReference type="EMBL" id="ABR48202.1"/>
    </source>
</evidence>
<dbReference type="AlphaFoldDB" id="A6TPT4"/>
<dbReference type="InterPro" id="IPR000835">
    <property type="entry name" value="HTH_MarR-typ"/>
</dbReference>
<dbReference type="Proteomes" id="UP000001572">
    <property type="component" value="Chromosome"/>
</dbReference>
<dbReference type="PANTHER" id="PTHR42756">
    <property type="entry name" value="TRANSCRIPTIONAL REGULATOR, MARR"/>
    <property type="match status" value="1"/>
</dbReference>
<evidence type="ECO:0000256" key="2">
    <source>
        <dbReference type="ARBA" id="ARBA00023125"/>
    </source>
</evidence>
<dbReference type="PROSITE" id="PS50995">
    <property type="entry name" value="HTH_MARR_2"/>
    <property type="match status" value="1"/>
</dbReference>
<feature type="domain" description="HTH marR-type" evidence="4">
    <location>
        <begin position="1"/>
        <end position="134"/>
    </location>
</feature>
<evidence type="ECO:0000256" key="3">
    <source>
        <dbReference type="ARBA" id="ARBA00023163"/>
    </source>
</evidence>
<proteinExistence type="predicted"/>
<dbReference type="Gene3D" id="1.10.10.10">
    <property type="entry name" value="Winged helix-like DNA-binding domain superfamily/Winged helix DNA-binding domain"/>
    <property type="match status" value="1"/>
</dbReference>
<dbReference type="Pfam" id="PF12802">
    <property type="entry name" value="MarR_2"/>
    <property type="match status" value="1"/>
</dbReference>
<keyword evidence="1" id="KW-0805">Transcription regulation</keyword>
<accession>A6TPT4</accession>
<dbReference type="PANTHER" id="PTHR42756:SF1">
    <property type="entry name" value="TRANSCRIPTIONAL REPRESSOR OF EMRAB OPERON"/>
    <property type="match status" value="1"/>
</dbReference>